<evidence type="ECO:0000259" key="1">
    <source>
        <dbReference type="Pfam" id="PF12713"/>
    </source>
</evidence>
<name>A0A413RNI2_9CELL</name>
<accession>A0A413RNI2</accession>
<proteinExistence type="predicted"/>
<dbReference type="RefSeq" id="WP_118766572.1">
    <property type="nucleotide sequence ID" value="NZ_QWKP01000160.1"/>
</dbReference>
<keyword evidence="3" id="KW-1185">Reference proteome</keyword>
<gene>
    <name evidence="2" type="ORF">D1825_06190</name>
</gene>
<dbReference type="OrthoDB" id="4828677at2"/>
<dbReference type="InterPro" id="IPR024266">
    <property type="entry name" value="DUF3806"/>
</dbReference>
<dbReference type="Proteomes" id="UP000283374">
    <property type="component" value="Unassembled WGS sequence"/>
</dbReference>
<sequence>MDLLPSPHTPGDDERTGRTTALNPAEQVWAAQHRELVLELCDGDVDEWTVGDLFDRVHGTWLESDERPDPSPLIHAFGVALGDLVVRDVPGMDWVSYREDDAMALALSRAGDPLVVFPIASVEEHWGVVVEGWFTTHVHAVVDETVRQLRRPPQDVDGWG</sequence>
<organism evidence="2 3">
    <name type="scientific">Cellulomonas rhizosphaerae</name>
    <dbReference type="NCBI Taxonomy" id="2293719"/>
    <lineage>
        <taxon>Bacteria</taxon>
        <taxon>Bacillati</taxon>
        <taxon>Actinomycetota</taxon>
        <taxon>Actinomycetes</taxon>
        <taxon>Micrococcales</taxon>
        <taxon>Cellulomonadaceae</taxon>
        <taxon>Cellulomonas</taxon>
    </lineage>
</organism>
<protein>
    <submittedName>
        <fullName evidence="2">DUF3806 domain-containing protein</fullName>
    </submittedName>
</protein>
<evidence type="ECO:0000313" key="3">
    <source>
        <dbReference type="Proteomes" id="UP000283374"/>
    </source>
</evidence>
<dbReference type="Pfam" id="PF12713">
    <property type="entry name" value="DUF3806"/>
    <property type="match status" value="1"/>
</dbReference>
<dbReference type="AlphaFoldDB" id="A0A413RNI2"/>
<dbReference type="EMBL" id="QWKP01000160">
    <property type="protein sequence ID" value="RHA43160.1"/>
    <property type="molecule type" value="Genomic_DNA"/>
</dbReference>
<reference evidence="2 3" key="1">
    <citation type="submission" date="2018-08" db="EMBL/GenBank/DDBJ databases">
        <title>Cellulomonas rhizosphaerae sp. nov., a novel actinomycete isolated from soil.</title>
        <authorList>
            <person name="Tian Y."/>
        </authorList>
    </citation>
    <scope>NUCLEOTIDE SEQUENCE [LARGE SCALE GENOMIC DNA]</scope>
    <source>
        <strain evidence="2 3">NEAU-TCZ24</strain>
    </source>
</reference>
<comment type="caution">
    <text evidence="2">The sequence shown here is derived from an EMBL/GenBank/DDBJ whole genome shotgun (WGS) entry which is preliminary data.</text>
</comment>
<feature type="domain" description="DUF3806" evidence="1">
    <location>
        <begin position="74"/>
        <end position="126"/>
    </location>
</feature>
<evidence type="ECO:0000313" key="2">
    <source>
        <dbReference type="EMBL" id="RHA43160.1"/>
    </source>
</evidence>